<protein>
    <recommendedName>
        <fullName evidence="2">Helicase Sen1 N-terminal domain-containing protein</fullName>
    </recommendedName>
</protein>
<sequence>MAEIPRILARDHIDSSTRNQLNFPHDLVIHPTRKNCWLCLASILPAVPLFSSSPSNPAPPLSFVLPKLILDHITDVGEHLLKVYSCWGILLRQLGSSFWTIAQEESNEPSTLDTVSVSSCPSEPLQRVFERDDYASNLRSPDFQTQSLQWLLPFVQSVTNSNQFSIGTFDVLQKSLAEKLQQFLYNMAVRVGAANLTLAIWQDLTSHKAEPNGIISHPQDQPPTSPSASMTERTQVQQFLRVFLPFLLDLAYDNRDRIGQWGKVVAGPVKPSTRS</sequence>
<evidence type="ECO:0000313" key="4">
    <source>
        <dbReference type="Proteomes" id="UP000235392"/>
    </source>
</evidence>
<comment type="caution">
    <text evidence="3">The sequence shown here is derived from an EMBL/GenBank/DDBJ whole genome shotgun (WGS) entry which is preliminary data.</text>
</comment>
<feature type="region of interest" description="Disordered" evidence="1">
    <location>
        <begin position="211"/>
        <end position="230"/>
    </location>
</feature>
<evidence type="ECO:0000259" key="2">
    <source>
        <dbReference type="Pfam" id="PF12726"/>
    </source>
</evidence>
<dbReference type="Pfam" id="PF12726">
    <property type="entry name" value="SEN1_N"/>
    <property type="match status" value="1"/>
</dbReference>
<organism evidence="3 4">
    <name type="scientific">Puccinia coronata f. sp. avenae</name>
    <dbReference type="NCBI Taxonomy" id="200324"/>
    <lineage>
        <taxon>Eukaryota</taxon>
        <taxon>Fungi</taxon>
        <taxon>Dikarya</taxon>
        <taxon>Basidiomycota</taxon>
        <taxon>Pucciniomycotina</taxon>
        <taxon>Pucciniomycetes</taxon>
        <taxon>Pucciniales</taxon>
        <taxon>Pucciniaceae</taxon>
        <taxon>Puccinia</taxon>
    </lineage>
</organism>
<dbReference type="AlphaFoldDB" id="A0A2N5TRI5"/>
<evidence type="ECO:0000256" key="1">
    <source>
        <dbReference type="SAM" id="MobiDB-lite"/>
    </source>
</evidence>
<dbReference type="EMBL" id="PGCI01000380">
    <property type="protein sequence ID" value="PLW28048.1"/>
    <property type="molecule type" value="Genomic_DNA"/>
</dbReference>
<dbReference type="InterPro" id="IPR024481">
    <property type="entry name" value="Helicase_Sen1_N"/>
</dbReference>
<feature type="domain" description="Helicase Sen1 N-terminal" evidence="2">
    <location>
        <begin position="58"/>
        <end position="206"/>
    </location>
</feature>
<proteinExistence type="predicted"/>
<gene>
    <name evidence="3" type="ORF">PCASD_21690</name>
</gene>
<dbReference type="Proteomes" id="UP000235392">
    <property type="component" value="Unassembled WGS sequence"/>
</dbReference>
<name>A0A2N5TRI5_9BASI</name>
<evidence type="ECO:0000313" key="3">
    <source>
        <dbReference type="EMBL" id="PLW28048.1"/>
    </source>
</evidence>
<accession>A0A2N5TRI5</accession>
<reference evidence="3 4" key="1">
    <citation type="submission" date="2017-11" db="EMBL/GenBank/DDBJ databases">
        <title>De novo assembly and phasing of dikaryotic genomes from two isolates of Puccinia coronata f. sp. avenae, the causal agent of oat crown rust.</title>
        <authorList>
            <person name="Miller M.E."/>
            <person name="Zhang Y."/>
            <person name="Omidvar V."/>
            <person name="Sperschneider J."/>
            <person name="Schwessinger B."/>
            <person name="Raley C."/>
            <person name="Palmer J.M."/>
            <person name="Garnica D."/>
            <person name="Upadhyaya N."/>
            <person name="Rathjen J."/>
            <person name="Taylor J.M."/>
            <person name="Park R.F."/>
            <person name="Dodds P.N."/>
            <person name="Hirsch C.D."/>
            <person name="Kianian S.F."/>
            <person name="Figueroa M."/>
        </authorList>
    </citation>
    <scope>NUCLEOTIDE SEQUENCE [LARGE SCALE GENOMIC DNA]</scope>
    <source>
        <strain evidence="3">12SD80</strain>
    </source>
</reference>